<dbReference type="PANTHER" id="PTHR19856">
    <property type="entry name" value="WD-REPEATCONTAINING PROTEIN WDR1"/>
    <property type="match status" value="1"/>
</dbReference>
<proteinExistence type="inferred from homology"/>
<feature type="repeat" description="WD" evidence="5">
    <location>
        <begin position="533"/>
        <end position="567"/>
    </location>
</feature>
<reference evidence="7" key="1">
    <citation type="submission" date="2022-11" db="EMBL/GenBank/DDBJ databases">
        <authorList>
            <person name="Kikuchi T."/>
        </authorList>
    </citation>
    <scope>NUCLEOTIDE SEQUENCE</scope>
    <source>
        <strain evidence="7">PS1010</strain>
    </source>
</reference>
<evidence type="ECO:0000256" key="2">
    <source>
        <dbReference type="ARBA" id="ARBA00022737"/>
    </source>
</evidence>
<dbReference type="SUPFAM" id="SSF50998">
    <property type="entry name" value="Quinoprotein alcohol dehydrogenase-like"/>
    <property type="match status" value="1"/>
</dbReference>
<sequence>MAEYQHVSTFPSLPKTNRGLPLVISSTPSGDKIVYCNGNSVYIVPSDNLTGTDIYTEHPVATTVAKYSPSGFYCASGDQNGNIRIWDTTQTTHILKATYPIFSGPVRDIAWNDDSKRLAVVGEGKERFGHVFLFDTGTSNGNLSGQSRAMSSVDFKPTRPYRIISGSEDNTVALFEGPPFKFKTTFHEHSRFVNVTRYNNDGSLFASAGADGKVVLFEGTEGTKVGELADDAAKGAAHGGSVFGLSWSPDGSKIATASGDKTVKIWNAADRSLLKTITFGTAIEDQQVSVQWSKQALVSVSLSGFVNFLNVELGTVETIRQGHNKPIVALALSQDKQHIFTSDFEGHTTRWELATGKSQRVKPTLHKSQIVGLAHASNGNLYSVGWDDTINVATIGADGVESAKVNPTKLPSQPLGLAAAKDGSVAVVACYQHIAVQSGGNISVTGIPYHGAAIALSPDNTIVAVGGQDSKVHIYKLSGSQLSAEIKTLNHSGAITALSFSPNGEYLAVTDSARKVVPYSVAKDYVSASDKEWTFHTAKVNCVSWSPNGKRLATGSLDTSIIVWNLEKSGEHPIIIKGAHAMSPVNGVVWINDTTIISAGQDANIKHWNVPL</sequence>
<keyword evidence="8" id="KW-1185">Reference proteome</keyword>
<dbReference type="GO" id="GO:0045214">
    <property type="term" value="P:sarcomere organization"/>
    <property type="evidence" value="ECO:0007669"/>
    <property type="project" value="TreeGrafter"/>
</dbReference>
<dbReference type="InterPro" id="IPR020472">
    <property type="entry name" value="WD40_PAC1"/>
</dbReference>
<gene>
    <name evidence="7" type="ORF">CAMP_LOCUS17271</name>
</gene>
<dbReference type="PROSITE" id="PS50294">
    <property type="entry name" value="WD_REPEATS_REGION"/>
    <property type="match status" value="3"/>
</dbReference>
<feature type="domain" description="Anaphase-promoting complex subunit 4-like WD40" evidence="6">
    <location>
        <begin position="455"/>
        <end position="522"/>
    </location>
</feature>
<dbReference type="InterPro" id="IPR019775">
    <property type="entry name" value="WD40_repeat_CS"/>
</dbReference>
<feature type="repeat" description="WD" evidence="5">
    <location>
        <begin position="320"/>
        <end position="361"/>
    </location>
</feature>
<dbReference type="GO" id="GO:0030833">
    <property type="term" value="P:regulation of actin filament polymerization"/>
    <property type="evidence" value="ECO:0007669"/>
    <property type="project" value="UniProtKB-ARBA"/>
</dbReference>
<keyword evidence="2" id="KW-0677">Repeat</keyword>
<dbReference type="Pfam" id="PF12894">
    <property type="entry name" value="ANAPC4_WD40"/>
    <property type="match status" value="1"/>
</dbReference>
<dbReference type="InterPro" id="IPR015943">
    <property type="entry name" value="WD40/YVTN_repeat-like_dom_sf"/>
</dbReference>
<dbReference type="GO" id="GO:0030042">
    <property type="term" value="P:actin filament depolymerization"/>
    <property type="evidence" value="ECO:0007669"/>
    <property type="project" value="TreeGrafter"/>
</dbReference>
<dbReference type="SMART" id="SM00320">
    <property type="entry name" value="WD40"/>
    <property type="match status" value="11"/>
</dbReference>
<dbReference type="PROSITE" id="PS50082">
    <property type="entry name" value="WD_REPEATS_2"/>
    <property type="match status" value="5"/>
</dbReference>
<dbReference type="PANTHER" id="PTHR19856:SF0">
    <property type="entry name" value="WD REPEAT-CONTAINING PROTEIN 1"/>
    <property type="match status" value="1"/>
</dbReference>
<evidence type="ECO:0000313" key="7">
    <source>
        <dbReference type="EMBL" id="CAI5454634.1"/>
    </source>
</evidence>
<dbReference type="OrthoDB" id="2306at2759"/>
<feature type="repeat" description="WD" evidence="5">
    <location>
        <begin position="186"/>
        <end position="227"/>
    </location>
</feature>
<keyword evidence="1 5" id="KW-0853">WD repeat</keyword>
<organism evidence="7 8">
    <name type="scientific">Caenorhabditis angaria</name>
    <dbReference type="NCBI Taxonomy" id="860376"/>
    <lineage>
        <taxon>Eukaryota</taxon>
        <taxon>Metazoa</taxon>
        <taxon>Ecdysozoa</taxon>
        <taxon>Nematoda</taxon>
        <taxon>Chromadorea</taxon>
        <taxon>Rhabditida</taxon>
        <taxon>Rhabditina</taxon>
        <taxon>Rhabditomorpha</taxon>
        <taxon>Rhabditoidea</taxon>
        <taxon>Rhabditidae</taxon>
        <taxon>Peloderinae</taxon>
        <taxon>Caenorhabditis</taxon>
    </lineage>
</organism>
<dbReference type="Pfam" id="PF00400">
    <property type="entry name" value="WD40"/>
    <property type="match status" value="5"/>
</dbReference>
<dbReference type="GO" id="GO:0051015">
    <property type="term" value="F:actin filament binding"/>
    <property type="evidence" value="ECO:0007669"/>
    <property type="project" value="TreeGrafter"/>
</dbReference>
<dbReference type="InterPro" id="IPR024977">
    <property type="entry name" value="Apc4-like_WD40_dom"/>
</dbReference>
<dbReference type="CDD" id="cd00200">
    <property type="entry name" value="WD40"/>
    <property type="match status" value="1"/>
</dbReference>
<dbReference type="Proteomes" id="UP001152747">
    <property type="component" value="Unassembled WGS sequence"/>
</dbReference>
<accession>A0A9P1J452</accession>
<dbReference type="PROSITE" id="PS00678">
    <property type="entry name" value="WD_REPEATS_1"/>
    <property type="match status" value="1"/>
</dbReference>
<feature type="repeat" description="WD" evidence="5">
    <location>
        <begin position="235"/>
        <end position="276"/>
    </location>
</feature>
<evidence type="ECO:0000256" key="3">
    <source>
        <dbReference type="ARBA" id="ARBA00038366"/>
    </source>
</evidence>
<dbReference type="FunFam" id="2.130.10.10:FF:000102">
    <property type="entry name" value="Actin-interacting protein 1"/>
    <property type="match status" value="1"/>
</dbReference>
<protein>
    <recommendedName>
        <fullName evidence="4">Actin-interacting protein 1</fullName>
    </recommendedName>
</protein>
<dbReference type="AlphaFoldDB" id="A0A9P1J452"/>
<dbReference type="GO" id="GO:0030864">
    <property type="term" value="C:cortical actin cytoskeleton"/>
    <property type="evidence" value="ECO:0007669"/>
    <property type="project" value="TreeGrafter"/>
</dbReference>
<evidence type="ECO:0000256" key="4">
    <source>
        <dbReference type="ARBA" id="ARBA00067845"/>
    </source>
</evidence>
<dbReference type="InterPro" id="IPR001680">
    <property type="entry name" value="WD40_rpt"/>
</dbReference>
<comment type="caution">
    <text evidence="7">The sequence shown here is derived from an EMBL/GenBank/DDBJ whole genome shotgun (WGS) entry which is preliminary data.</text>
</comment>
<evidence type="ECO:0000259" key="6">
    <source>
        <dbReference type="Pfam" id="PF12894"/>
    </source>
</evidence>
<evidence type="ECO:0000256" key="1">
    <source>
        <dbReference type="ARBA" id="ARBA00022574"/>
    </source>
</evidence>
<dbReference type="PRINTS" id="PR00320">
    <property type="entry name" value="GPROTEINBRPT"/>
</dbReference>
<comment type="similarity">
    <text evidence="3">Belongs to the WD repeat AIP1 family.</text>
</comment>
<dbReference type="EMBL" id="CANHGI010000006">
    <property type="protein sequence ID" value="CAI5454634.1"/>
    <property type="molecule type" value="Genomic_DNA"/>
</dbReference>
<feature type="repeat" description="WD" evidence="5">
    <location>
        <begin position="55"/>
        <end position="96"/>
    </location>
</feature>
<dbReference type="Gene3D" id="2.130.10.10">
    <property type="entry name" value="YVTN repeat-like/Quinoprotein amine dehydrogenase"/>
    <property type="match status" value="2"/>
</dbReference>
<dbReference type="GO" id="GO:0040011">
    <property type="term" value="P:locomotion"/>
    <property type="evidence" value="ECO:0007669"/>
    <property type="project" value="TreeGrafter"/>
</dbReference>
<dbReference type="FunFam" id="2.130.10.10:FF:000167">
    <property type="entry name" value="Actin-interacting protein 1"/>
    <property type="match status" value="1"/>
</dbReference>
<evidence type="ECO:0000313" key="8">
    <source>
        <dbReference type="Proteomes" id="UP001152747"/>
    </source>
</evidence>
<name>A0A9P1J452_9PELO</name>
<dbReference type="InterPro" id="IPR011047">
    <property type="entry name" value="Quinoprotein_ADH-like_sf"/>
</dbReference>
<dbReference type="GO" id="GO:0030834">
    <property type="term" value="P:regulation of actin filament depolymerization"/>
    <property type="evidence" value="ECO:0007669"/>
    <property type="project" value="UniProtKB-ARBA"/>
</dbReference>
<evidence type="ECO:0000256" key="5">
    <source>
        <dbReference type="PROSITE-ProRule" id="PRU00221"/>
    </source>
</evidence>